<protein>
    <submittedName>
        <fullName evidence="1">Uncharacterized protein</fullName>
    </submittedName>
</protein>
<gene>
    <name evidence="1" type="ORF">g.6529</name>
</gene>
<dbReference type="EMBL" id="GEBQ01008677">
    <property type="protein sequence ID" value="JAT31300.1"/>
    <property type="molecule type" value="Transcribed_RNA"/>
</dbReference>
<dbReference type="AlphaFoldDB" id="A0A1B6M5U9"/>
<evidence type="ECO:0000313" key="1">
    <source>
        <dbReference type="EMBL" id="JAT31300.1"/>
    </source>
</evidence>
<accession>A0A1B6M5U9</accession>
<organism evidence="1">
    <name type="scientific">Graphocephala atropunctata</name>
    <dbReference type="NCBI Taxonomy" id="36148"/>
    <lineage>
        <taxon>Eukaryota</taxon>
        <taxon>Metazoa</taxon>
        <taxon>Ecdysozoa</taxon>
        <taxon>Arthropoda</taxon>
        <taxon>Hexapoda</taxon>
        <taxon>Insecta</taxon>
        <taxon>Pterygota</taxon>
        <taxon>Neoptera</taxon>
        <taxon>Paraneoptera</taxon>
        <taxon>Hemiptera</taxon>
        <taxon>Auchenorrhyncha</taxon>
        <taxon>Membracoidea</taxon>
        <taxon>Cicadellidae</taxon>
        <taxon>Cicadellinae</taxon>
        <taxon>Cicadellini</taxon>
        <taxon>Graphocephala</taxon>
    </lineage>
</organism>
<sequence length="105" mass="12132">MDIFEQSRLSRLLDSVEREETNTRERPTGAFVRELFPNSDEEDFGLDDVEELGDDEESTENNEPRIIENLQPNIPDVTNQNDFDDLSAVPILRRLTENILPRIDG</sequence>
<proteinExistence type="predicted"/>
<reference evidence="1" key="1">
    <citation type="submission" date="2015-11" db="EMBL/GenBank/DDBJ databases">
        <title>De novo transcriptome assembly of four potential Pierce s Disease insect vectors from Arizona vineyards.</title>
        <authorList>
            <person name="Tassone E.E."/>
        </authorList>
    </citation>
    <scope>NUCLEOTIDE SEQUENCE</scope>
</reference>
<feature type="non-terminal residue" evidence="1">
    <location>
        <position position="105"/>
    </location>
</feature>
<name>A0A1B6M5U9_9HEMI</name>